<dbReference type="Pfam" id="PF02931">
    <property type="entry name" value="Neur_chan_LBD"/>
    <property type="match status" value="1"/>
</dbReference>
<gene>
    <name evidence="10" type="ORF">EANT1437_LOCUS11650</name>
</gene>
<keyword evidence="4 6" id="KW-0472">Membrane</keyword>
<feature type="domain" description="Neurotransmitter-gated ion-channel transmembrane" evidence="9">
    <location>
        <begin position="349"/>
        <end position="592"/>
    </location>
</feature>
<protein>
    <recommendedName>
        <fullName evidence="11">Neurotransmitter-gated ion-channel ligand-binding domain-containing protein</fullName>
    </recommendedName>
</protein>
<feature type="transmembrane region" description="Helical" evidence="6">
    <location>
        <begin position="410"/>
        <end position="430"/>
    </location>
</feature>
<dbReference type="Gene3D" id="2.70.170.10">
    <property type="entry name" value="Neurotransmitter-gated ion-channel ligand-binding domain"/>
    <property type="match status" value="1"/>
</dbReference>
<feature type="transmembrane region" description="Helical" evidence="6">
    <location>
        <begin position="349"/>
        <end position="366"/>
    </location>
</feature>
<dbReference type="GO" id="GO:0016020">
    <property type="term" value="C:membrane"/>
    <property type="evidence" value="ECO:0007669"/>
    <property type="project" value="UniProtKB-SubCell"/>
</dbReference>
<organism evidence="10">
    <name type="scientific">Eucampia antarctica</name>
    <dbReference type="NCBI Taxonomy" id="49252"/>
    <lineage>
        <taxon>Eukaryota</taxon>
        <taxon>Sar</taxon>
        <taxon>Stramenopiles</taxon>
        <taxon>Ochrophyta</taxon>
        <taxon>Bacillariophyta</taxon>
        <taxon>Mediophyceae</taxon>
        <taxon>Biddulphiophycidae</taxon>
        <taxon>Hemiaulales</taxon>
        <taxon>Hemiaulaceae</taxon>
        <taxon>Eucampia</taxon>
    </lineage>
</organism>
<dbReference type="PANTHER" id="PTHR18945">
    <property type="entry name" value="NEUROTRANSMITTER GATED ION CHANNEL"/>
    <property type="match status" value="1"/>
</dbReference>
<evidence type="ECO:0000256" key="7">
    <source>
        <dbReference type="SAM" id="SignalP"/>
    </source>
</evidence>
<dbReference type="CDD" id="cd18989">
    <property type="entry name" value="LGIC_ECD_cation"/>
    <property type="match status" value="1"/>
</dbReference>
<proteinExistence type="predicted"/>
<feature type="region of interest" description="Disordered" evidence="5">
    <location>
        <begin position="453"/>
        <end position="480"/>
    </location>
</feature>
<evidence type="ECO:0000313" key="10">
    <source>
        <dbReference type="EMBL" id="CAD9688205.1"/>
    </source>
</evidence>
<dbReference type="EMBL" id="HBHI01022645">
    <property type="protein sequence ID" value="CAD9688205.1"/>
    <property type="molecule type" value="Transcribed_RNA"/>
</dbReference>
<evidence type="ECO:0000259" key="9">
    <source>
        <dbReference type="Pfam" id="PF02932"/>
    </source>
</evidence>
<dbReference type="SUPFAM" id="SSF63712">
    <property type="entry name" value="Nicotinic receptor ligand binding domain-like"/>
    <property type="match status" value="1"/>
</dbReference>
<feature type="chain" id="PRO_5031277761" description="Neurotransmitter-gated ion-channel ligand-binding domain-containing protein" evidence="7">
    <location>
        <begin position="19"/>
        <end position="614"/>
    </location>
</feature>
<evidence type="ECO:0000256" key="5">
    <source>
        <dbReference type="SAM" id="MobiDB-lite"/>
    </source>
</evidence>
<dbReference type="GO" id="GO:0004888">
    <property type="term" value="F:transmembrane signaling receptor activity"/>
    <property type="evidence" value="ECO:0007669"/>
    <property type="project" value="InterPro"/>
</dbReference>
<dbReference type="Gene3D" id="1.20.58.390">
    <property type="entry name" value="Neurotransmitter-gated ion-channel transmembrane domain"/>
    <property type="match status" value="1"/>
</dbReference>
<evidence type="ECO:0000256" key="4">
    <source>
        <dbReference type="ARBA" id="ARBA00023136"/>
    </source>
</evidence>
<dbReference type="Pfam" id="PF02932">
    <property type="entry name" value="Neur_chan_memb"/>
    <property type="match status" value="1"/>
</dbReference>
<dbReference type="GO" id="GO:0005230">
    <property type="term" value="F:extracellular ligand-gated monoatomic ion channel activity"/>
    <property type="evidence" value="ECO:0007669"/>
    <property type="project" value="InterPro"/>
</dbReference>
<keyword evidence="2 6" id="KW-0812">Transmembrane</keyword>
<dbReference type="AlphaFoldDB" id="A0A7S2WHD5"/>
<evidence type="ECO:0000256" key="1">
    <source>
        <dbReference type="ARBA" id="ARBA00004141"/>
    </source>
</evidence>
<sequence length="614" mass="70964">MRLLSIWLLAVGITVCSSIGENNRLPIKSNVADLDIPLLHQEKKLTQRRTNSVAVVNDNVTCSICQDLGVPINMDVIPNPDSNLTCAELEFELSLPENRTECIERNEHLVPICCDTSRMKVPLYECNKNVKHETLLKIDKLVSPFRIDQPLVIDVGLSFQSLQNIDVKLSTASLFVSIDLSWNDPRLAWNKSQDFCCSSMNVKASVDAELTEIWVPDFDLLNRIEGLQSWSQVRATVRYDGKVTWYRQGMIVAACAFTGLRKMPFDTLGCQFGFGGLSEIEHIQYNAISDYDTGKFVRTYAEFTIDEDMTEIFYYSPSTVTEERVLGRRGIVIYNFFFERNNEFYLKKIIIPSILFTYVSFGLFLLDLRLGERLGFGISVLLVNVAQDIITNEFIPICEESLWMVDFVQFSTYWIHAALFETIFISWFYYKAGTHKDDDDLFNKLRNNDSNEVENVKDESLEDERVSANEGKKDDEDEEQIGTIDSSCTEVEVNESLFMNQVLNERIQTTEIIPQKQITVIRPRLRIISEQPRSWNNSWNNVTERLPQIPEKIVHPFLHMTSEQRLLWINKIDLFCMFLYPISYSLFIIIMWSLSSTYEDSRDIWMKGEPISEL</sequence>
<evidence type="ECO:0000256" key="2">
    <source>
        <dbReference type="ARBA" id="ARBA00022692"/>
    </source>
</evidence>
<dbReference type="InterPro" id="IPR036734">
    <property type="entry name" value="Neur_chan_lig-bd_sf"/>
</dbReference>
<comment type="subcellular location">
    <subcellularLocation>
        <location evidence="1">Membrane</location>
        <topology evidence="1">Multi-pass membrane protein</topology>
    </subcellularLocation>
</comment>
<keyword evidence="7" id="KW-0732">Signal</keyword>
<dbReference type="InterPro" id="IPR006029">
    <property type="entry name" value="Neurotrans-gated_channel_TM"/>
</dbReference>
<evidence type="ECO:0000259" key="8">
    <source>
        <dbReference type="Pfam" id="PF02931"/>
    </source>
</evidence>
<feature type="signal peptide" evidence="7">
    <location>
        <begin position="1"/>
        <end position="18"/>
    </location>
</feature>
<name>A0A7S2WHD5_9STRA</name>
<evidence type="ECO:0008006" key="11">
    <source>
        <dbReference type="Google" id="ProtNLM"/>
    </source>
</evidence>
<evidence type="ECO:0000256" key="6">
    <source>
        <dbReference type="SAM" id="Phobius"/>
    </source>
</evidence>
<dbReference type="InterPro" id="IPR038050">
    <property type="entry name" value="Neuro_actylchol_rec"/>
</dbReference>
<feature type="domain" description="Neurotransmitter-gated ion-channel ligand-binding" evidence="8">
    <location>
        <begin position="137"/>
        <end position="289"/>
    </location>
</feature>
<accession>A0A7S2WHD5</accession>
<feature type="transmembrane region" description="Helical" evidence="6">
    <location>
        <begin position="574"/>
        <end position="594"/>
    </location>
</feature>
<feature type="compositionally biased region" description="Basic and acidic residues" evidence="5">
    <location>
        <begin position="453"/>
        <end position="474"/>
    </location>
</feature>
<evidence type="ECO:0000256" key="3">
    <source>
        <dbReference type="ARBA" id="ARBA00022989"/>
    </source>
</evidence>
<reference evidence="10" key="1">
    <citation type="submission" date="2021-01" db="EMBL/GenBank/DDBJ databases">
        <authorList>
            <person name="Corre E."/>
            <person name="Pelletier E."/>
            <person name="Niang G."/>
            <person name="Scheremetjew M."/>
            <person name="Finn R."/>
            <person name="Kale V."/>
            <person name="Holt S."/>
            <person name="Cochrane G."/>
            <person name="Meng A."/>
            <person name="Brown T."/>
            <person name="Cohen L."/>
        </authorList>
    </citation>
    <scope>NUCLEOTIDE SEQUENCE</scope>
    <source>
        <strain evidence="10">CCMP1452</strain>
    </source>
</reference>
<dbReference type="SUPFAM" id="SSF90112">
    <property type="entry name" value="Neurotransmitter-gated ion-channel transmembrane pore"/>
    <property type="match status" value="1"/>
</dbReference>
<dbReference type="InterPro" id="IPR006201">
    <property type="entry name" value="Neur_channel"/>
</dbReference>
<keyword evidence="3 6" id="KW-1133">Transmembrane helix</keyword>
<feature type="transmembrane region" description="Helical" evidence="6">
    <location>
        <begin position="373"/>
        <end position="390"/>
    </location>
</feature>
<dbReference type="InterPro" id="IPR006202">
    <property type="entry name" value="Neur_chan_lig-bd"/>
</dbReference>
<dbReference type="InterPro" id="IPR036719">
    <property type="entry name" value="Neuro-gated_channel_TM_sf"/>
</dbReference>